<name>A0A139AB88_GONPJ</name>
<keyword evidence="2" id="KW-1185">Reference proteome</keyword>
<gene>
    <name evidence="1" type="ORF">M427DRAFT_33567</name>
</gene>
<sequence length="122" mass="13493">MPSHSDLARIVQKDASVQIATTIRDYLTTANVMLQAAVDVISTGLIDILDWDVTKNVPLAMPDPFLMLGAVNLAMSFPVFNPTGRYVGILTEQFIVQNLCTVLDSMRANATPNTLHYILKEW</sequence>
<dbReference type="Proteomes" id="UP000070544">
    <property type="component" value="Unassembled WGS sequence"/>
</dbReference>
<evidence type="ECO:0000313" key="1">
    <source>
        <dbReference type="EMBL" id="KXS13919.1"/>
    </source>
</evidence>
<proteinExistence type="predicted"/>
<organism evidence="1 2">
    <name type="scientific">Gonapodya prolifera (strain JEL478)</name>
    <name type="common">Monoblepharis prolifera</name>
    <dbReference type="NCBI Taxonomy" id="1344416"/>
    <lineage>
        <taxon>Eukaryota</taxon>
        <taxon>Fungi</taxon>
        <taxon>Fungi incertae sedis</taxon>
        <taxon>Chytridiomycota</taxon>
        <taxon>Chytridiomycota incertae sedis</taxon>
        <taxon>Monoblepharidomycetes</taxon>
        <taxon>Monoblepharidales</taxon>
        <taxon>Gonapodyaceae</taxon>
        <taxon>Gonapodya</taxon>
    </lineage>
</organism>
<dbReference type="EMBL" id="KQ965773">
    <property type="protein sequence ID" value="KXS13919.1"/>
    <property type="molecule type" value="Genomic_DNA"/>
</dbReference>
<reference evidence="1 2" key="1">
    <citation type="journal article" date="2015" name="Genome Biol. Evol.">
        <title>Phylogenomic analyses indicate that early fungi evolved digesting cell walls of algal ancestors of land plants.</title>
        <authorList>
            <person name="Chang Y."/>
            <person name="Wang S."/>
            <person name="Sekimoto S."/>
            <person name="Aerts A.L."/>
            <person name="Choi C."/>
            <person name="Clum A."/>
            <person name="LaButti K.M."/>
            <person name="Lindquist E.A."/>
            <person name="Yee Ngan C."/>
            <person name="Ohm R.A."/>
            <person name="Salamov A.A."/>
            <person name="Grigoriev I.V."/>
            <person name="Spatafora J.W."/>
            <person name="Berbee M.L."/>
        </authorList>
    </citation>
    <scope>NUCLEOTIDE SEQUENCE [LARGE SCALE GENOMIC DNA]</scope>
    <source>
        <strain evidence="1 2">JEL478</strain>
    </source>
</reference>
<accession>A0A139AB88</accession>
<protein>
    <submittedName>
        <fullName evidence="1">Uncharacterized protein</fullName>
    </submittedName>
</protein>
<evidence type="ECO:0000313" key="2">
    <source>
        <dbReference type="Proteomes" id="UP000070544"/>
    </source>
</evidence>
<dbReference type="AlphaFoldDB" id="A0A139AB88"/>